<dbReference type="NCBIfam" id="TIGR01007">
    <property type="entry name" value="eps_fam"/>
    <property type="match status" value="1"/>
</dbReference>
<dbReference type="Pfam" id="PF13807">
    <property type="entry name" value="GNVR"/>
    <property type="match status" value="1"/>
</dbReference>
<feature type="transmembrane region" description="Helical" evidence="16">
    <location>
        <begin position="29"/>
        <end position="48"/>
    </location>
</feature>
<evidence type="ECO:0000256" key="6">
    <source>
        <dbReference type="ARBA" id="ARBA00022519"/>
    </source>
</evidence>
<dbReference type="OrthoDB" id="9794577at2"/>
<dbReference type="Gene3D" id="3.40.50.300">
    <property type="entry name" value="P-loop containing nucleotide triphosphate hydrolases"/>
    <property type="match status" value="1"/>
</dbReference>
<evidence type="ECO:0000256" key="15">
    <source>
        <dbReference type="ARBA" id="ARBA00051245"/>
    </source>
</evidence>
<evidence type="ECO:0000313" key="21">
    <source>
        <dbReference type="Proteomes" id="UP000194873"/>
    </source>
</evidence>
<dbReference type="EMBL" id="MTSE01000017">
    <property type="protein sequence ID" value="OUJ71194.1"/>
    <property type="molecule type" value="Genomic_DNA"/>
</dbReference>
<keyword evidence="10" id="KW-0418">Kinase</keyword>
<keyword evidence="12 16" id="KW-1133">Transmembrane helix</keyword>
<dbReference type="PANTHER" id="PTHR32309">
    <property type="entry name" value="TYROSINE-PROTEIN KINASE"/>
    <property type="match status" value="1"/>
</dbReference>
<keyword evidence="11" id="KW-0067">ATP-binding</keyword>
<dbReference type="CDD" id="cd05387">
    <property type="entry name" value="BY-kinase"/>
    <property type="match status" value="1"/>
</dbReference>
<evidence type="ECO:0000256" key="4">
    <source>
        <dbReference type="ARBA" id="ARBA00011903"/>
    </source>
</evidence>
<dbReference type="Pfam" id="PF02706">
    <property type="entry name" value="Wzz"/>
    <property type="match status" value="1"/>
</dbReference>
<comment type="similarity">
    <text evidence="3">Belongs to the etk/wzc family.</text>
</comment>
<organism evidence="20 21">
    <name type="scientific">Hymenobacter crusticola</name>
    <dbReference type="NCBI Taxonomy" id="1770526"/>
    <lineage>
        <taxon>Bacteria</taxon>
        <taxon>Pseudomonadati</taxon>
        <taxon>Bacteroidota</taxon>
        <taxon>Cytophagia</taxon>
        <taxon>Cytophagales</taxon>
        <taxon>Hymenobacteraceae</taxon>
        <taxon>Hymenobacter</taxon>
    </lineage>
</organism>
<evidence type="ECO:0000256" key="9">
    <source>
        <dbReference type="ARBA" id="ARBA00022741"/>
    </source>
</evidence>
<proteinExistence type="inferred from homology"/>
<dbReference type="InterPro" id="IPR027417">
    <property type="entry name" value="P-loop_NTPase"/>
</dbReference>
<dbReference type="Proteomes" id="UP000194873">
    <property type="component" value="Unassembled WGS sequence"/>
</dbReference>
<evidence type="ECO:0000256" key="10">
    <source>
        <dbReference type="ARBA" id="ARBA00022777"/>
    </source>
</evidence>
<dbReference type="GO" id="GO:0005886">
    <property type="term" value="C:plasma membrane"/>
    <property type="evidence" value="ECO:0007669"/>
    <property type="project" value="UniProtKB-SubCell"/>
</dbReference>
<dbReference type="SUPFAM" id="SSF52540">
    <property type="entry name" value="P-loop containing nucleoside triphosphate hydrolases"/>
    <property type="match status" value="1"/>
</dbReference>
<evidence type="ECO:0000256" key="14">
    <source>
        <dbReference type="ARBA" id="ARBA00023137"/>
    </source>
</evidence>
<feature type="transmembrane region" description="Helical" evidence="16">
    <location>
        <begin position="495"/>
        <end position="517"/>
    </location>
</feature>
<feature type="domain" description="Polysaccharide chain length determinant N-terminal" evidence="17">
    <location>
        <begin position="16"/>
        <end position="111"/>
    </location>
</feature>
<comment type="caution">
    <text evidence="20">The sequence shown here is derived from an EMBL/GenBank/DDBJ whole genome shotgun (WGS) entry which is preliminary data.</text>
</comment>
<keyword evidence="13 16" id="KW-0472">Membrane</keyword>
<evidence type="ECO:0000256" key="11">
    <source>
        <dbReference type="ARBA" id="ARBA00022840"/>
    </source>
</evidence>
<accession>A0A243WAB1</accession>
<evidence type="ECO:0000313" key="20">
    <source>
        <dbReference type="EMBL" id="OUJ71194.1"/>
    </source>
</evidence>
<evidence type="ECO:0000256" key="8">
    <source>
        <dbReference type="ARBA" id="ARBA00022692"/>
    </source>
</evidence>
<keyword evidence="14" id="KW-0829">Tyrosine-protein kinase</keyword>
<dbReference type="InterPro" id="IPR050445">
    <property type="entry name" value="Bact_polysacc_biosynth/exp"/>
</dbReference>
<protein>
    <recommendedName>
        <fullName evidence="4">non-specific protein-tyrosine kinase</fullName>
        <ecNumber evidence="4">2.7.10.2</ecNumber>
    </recommendedName>
</protein>
<evidence type="ECO:0000256" key="1">
    <source>
        <dbReference type="ARBA" id="ARBA00004429"/>
    </source>
</evidence>
<feature type="domain" description="Tyrosine-protein kinase G-rich" evidence="19">
    <location>
        <begin position="436"/>
        <end position="512"/>
    </location>
</feature>
<dbReference type="PANTHER" id="PTHR32309:SF13">
    <property type="entry name" value="FERRIC ENTEROBACTIN TRANSPORT PROTEIN FEPE"/>
    <property type="match status" value="1"/>
</dbReference>
<comment type="similarity">
    <text evidence="2">Belongs to the CpsD/CapB family.</text>
</comment>
<sequence length="780" mass="87301">MNTRELFPLNSEQVEEKDIKRMVGQYIRYWYLFLLGGMIGLGITYFYLRYYAVPQYHVYSTLLVKDDKSGQSVSNAEALSDLTMLKSARNIDNEIEVLRSESLMEKVVSELNLVANYYVEGKFVNREIYGRELPAKLLIDKLDSTAIGKSITLHLHPDNSFQLEDYDGTVTSHSFGQQIAKPYGLFTIIAASGGNTADRKVIVSFQDIHQVADHYNKAIAVQPVGKSASVLSLSLVDPIPEKAKDILDKLMEVYNDEAVVDKNLMATSTLKFLDERLKYITAELSGVEKGVEKYKSVNGLTDISTQASDYTAQASDYNKQLSEWGIQIDVLESIENYLKRTNGQYSMVPSTLGIKDETLLGLIGKFNELQLERERTLRTTQPSSLLVQNLNEQLANLRINILENLRNIKKGLQITSNNLRSTSGQFQSKIKRVPEMERQLLEINRQQSIKQNIYVYLLQKREETALTLAATASAARVIDHARGGGFPISPNKQTLYLMALLLGLGIPFAGVYISTLLNNKVQTQYDITKVVNAQIIGEIAHNKKGETLVVTKSNRTPIAEMFKLVRANLHFAALGKKNIVMMVTSSMSGEGKTFFSINLGASLALTGKRVVLLDLDLRDPKVATELNLPESLGITDYLVSSDVSIHDIVKPSEAVSDLFIVNSGPIPPNPIELIMSSKFSHLIQELKENFDYIIIDTPPVGQVADAFALRSFIDFTIYLVRYNYTYKAQLNIIKNICKENTLSKPMIVINDAKEANGNNYGYGYGYGYGKKYVKKKKALL</sequence>
<feature type="domain" description="AAA" evidence="18">
    <location>
        <begin position="585"/>
        <end position="710"/>
    </location>
</feature>
<dbReference type="InterPro" id="IPR025669">
    <property type="entry name" value="AAA_dom"/>
</dbReference>
<keyword evidence="8 16" id="KW-0812">Transmembrane</keyword>
<evidence type="ECO:0000256" key="16">
    <source>
        <dbReference type="SAM" id="Phobius"/>
    </source>
</evidence>
<evidence type="ECO:0000256" key="2">
    <source>
        <dbReference type="ARBA" id="ARBA00007316"/>
    </source>
</evidence>
<evidence type="ECO:0000256" key="12">
    <source>
        <dbReference type="ARBA" id="ARBA00022989"/>
    </source>
</evidence>
<keyword evidence="6" id="KW-0997">Cell inner membrane</keyword>
<keyword evidence="21" id="KW-1185">Reference proteome</keyword>
<dbReference type="InterPro" id="IPR032807">
    <property type="entry name" value="GNVR"/>
</dbReference>
<dbReference type="GO" id="GO:0004715">
    <property type="term" value="F:non-membrane spanning protein tyrosine kinase activity"/>
    <property type="evidence" value="ECO:0007669"/>
    <property type="project" value="UniProtKB-EC"/>
</dbReference>
<evidence type="ECO:0000259" key="17">
    <source>
        <dbReference type="Pfam" id="PF02706"/>
    </source>
</evidence>
<dbReference type="InterPro" id="IPR003856">
    <property type="entry name" value="LPS_length_determ_N"/>
</dbReference>
<reference evidence="20 21" key="1">
    <citation type="submission" date="2017-01" db="EMBL/GenBank/DDBJ databases">
        <title>A new Hymenobacter.</title>
        <authorList>
            <person name="Liang Y."/>
            <person name="Feng F."/>
        </authorList>
    </citation>
    <scope>NUCLEOTIDE SEQUENCE [LARGE SCALE GENOMIC DNA]</scope>
    <source>
        <strain evidence="20">MIMBbqt21</strain>
    </source>
</reference>
<keyword evidence="9" id="KW-0547">Nucleotide-binding</keyword>
<dbReference type="AlphaFoldDB" id="A0A243WAB1"/>
<gene>
    <name evidence="20" type="ORF">BXP70_22185</name>
</gene>
<dbReference type="EC" id="2.7.10.2" evidence="4"/>
<evidence type="ECO:0000256" key="13">
    <source>
        <dbReference type="ARBA" id="ARBA00023136"/>
    </source>
</evidence>
<evidence type="ECO:0000256" key="3">
    <source>
        <dbReference type="ARBA" id="ARBA00008883"/>
    </source>
</evidence>
<evidence type="ECO:0000259" key="18">
    <source>
        <dbReference type="Pfam" id="PF13614"/>
    </source>
</evidence>
<dbReference type="Pfam" id="PF13614">
    <property type="entry name" value="AAA_31"/>
    <property type="match status" value="1"/>
</dbReference>
<dbReference type="GO" id="GO:0005524">
    <property type="term" value="F:ATP binding"/>
    <property type="evidence" value="ECO:0007669"/>
    <property type="project" value="UniProtKB-KW"/>
</dbReference>
<evidence type="ECO:0000256" key="5">
    <source>
        <dbReference type="ARBA" id="ARBA00022475"/>
    </source>
</evidence>
<comment type="catalytic activity">
    <reaction evidence="15">
        <text>L-tyrosyl-[protein] + ATP = O-phospho-L-tyrosyl-[protein] + ADP + H(+)</text>
        <dbReference type="Rhea" id="RHEA:10596"/>
        <dbReference type="Rhea" id="RHEA-COMP:10136"/>
        <dbReference type="Rhea" id="RHEA-COMP:20101"/>
        <dbReference type="ChEBI" id="CHEBI:15378"/>
        <dbReference type="ChEBI" id="CHEBI:30616"/>
        <dbReference type="ChEBI" id="CHEBI:46858"/>
        <dbReference type="ChEBI" id="CHEBI:61978"/>
        <dbReference type="ChEBI" id="CHEBI:456216"/>
        <dbReference type="EC" id="2.7.10.2"/>
    </reaction>
</comment>
<evidence type="ECO:0000256" key="7">
    <source>
        <dbReference type="ARBA" id="ARBA00022679"/>
    </source>
</evidence>
<dbReference type="InterPro" id="IPR005702">
    <property type="entry name" value="Wzc-like_C"/>
</dbReference>
<comment type="subcellular location">
    <subcellularLocation>
        <location evidence="1">Cell inner membrane</location>
        <topology evidence="1">Multi-pass membrane protein</topology>
    </subcellularLocation>
</comment>
<keyword evidence="5" id="KW-1003">Cell membrane</keyword>
<evidence type="ECO:0000259" key="19">
    <source>
        <dbReference type="Pfam" id="PF13807"/>
    </source>
</evidence>
<name>A0A243WAB1_9BACT</name>
<keyword evidence="7" id="KW-0808">Transferase</keyword>